<sequence length="71" mass="7996">MLAFCMRGNSMTYSLIRTSCRSDMTRKKLLNIVPTPAESGKNRESSLRSIIFLPVSFSFVCIPRPKPGLSR</sequence>
<accession>A0A2H3BV90</accession>
<dbReference type="EMBL" id="KZ293435">
    <property type="protein sequence ID" value="PBK67823.1"/>
    <property type="molecule type" value="Genomic_DNA"/>
</dbReference>
<evidence type="ECO:0000313" key="2">
    <source>
        <dbReference type="Proteomes" id="UP000218334"/>
    </source>
</evidence>
<name>A0A2H3BV90_9AGAR</name>
<proteinExistence type="predicted"/>
<protein>
    <submittedName>
        <fullName evidence="1">Uncharacterized protein</fullName>
    </submittedName>
</protein>
<keyword evidence="2" id="KW-1185">Reference proteome</keyword>
<organism evidence="1 2">
    <name type="scientific">Armillaria solidipes</name>
    <dbReference type="NCBI Taxonomy" id="1076256"/>
    <lineage>
        <taxon>Eukaryota</taxon>
        <taxon>Fungi</taxon>
        <taxon>Dikarya</taxon>
        <taxon>Basidiomycota</taxon>
        <taxon>Agaricomycotina</taxon>
        <taxon>Agaricomycetes</taxon>
        <taxon>Agaricomycetidae</taxon>
        <taxon>Agaricales</taxon>
        <taxon>Marasmiineae</taxon>
        <taxon>Physalacriaceae</taxon>
        <taxon>Armillaria</taxon>
    </lineage>
</organism>
<reference evidence="2" key="1">
    <citation type="journal article" date="2017" name="Nat. Ecol. Evol.">
        <title>Genome expansion and lineage-specific genetic innovations in the forest pathogenic fungi Armillaria.</title>
        <authorList>
            <person name="Sipos G."/>
            <person name="Prasanna A.N."/>
            <person name="Walter M.C."/>
            <person name="O'Connor E."/>
            <person name="Balint B."/>
            <person name="Krizsan K."/>
            <person name="Kiss B."/>
            <person name="Hess J."/>
            <person name="Varga T."/>
            <person name="Slot J."/>
            <person name="Riley R."/>
            <person name="Boka B."/>
            <person name="Rigling D."/>
            <person name="Barry K."/>
            <person name="Lee J."/>
            <person name="Mihaltcheva S."/>
            <person name="LaButti K."/>
            <person name="Lipzen A."/>
            <person name="Waldron R."/>
            <person name="Moloney N.M."/>
            <person name="Sperisen C."/>
            <person name="Kredics L."/>
            <person name="Vagvoelgyi C."/>
            <person name="Patrignani A."/>
            <person name="Fitzpatrick D."/>
            <person name="Nagy I."/>
            <person name="Doyle S."/>
            <person name="Anderson J.B."/>
            <person name="Grigoriev I.V."/>
            <person name="Gueldener U."/>
            <person name="Muensterkoetter M."/>
            <person name="Nagy L.G."/>
        </authorList>
    </citation>
    <scope>NUCLEOTIDE SEQUENCE [LARGE SCALE GENOMIC DNA]</scope>
    <source>
        <strain evidence="2">28-4</strain>
    </source>
</reference>
<dbReference type="AlphaFoldDB" id="A0A2H3BV90"/>
<dbReference type="Proteomes" id="UP000218334">
    <property type="component" value="Unassembled WGS sequence"/>
</dbReference>
<evidence type="ECO:0000313" key="1">
    <source>
        <dbReference type="EMBL" id="PBK67823.1"/>
    </source>
</evidence>
<gene>
    <name evidence="1" type="ORF">ARMSODRAFT_302666</name>
</gene>